<dbReference type="InterPro" id="IPR001060">
    <property type="entry name" value="FCH_dom"/>
</dbReference>
<keyword evidence="1" id="KW-0254">Endocytosis</keyword>
<feature type="region of interest" description="Disordered" evidence="3">
    <location>
        <begin position="102"/>
        <end position="137"/>
    </location>
</feature>
<feature type="coiled-coil region" evidence="2">
    <location>
        <begin position="182"/>
        <end position="216"/>
    </location>
</feature>
<feature type="compositionally biased region" description="Polar residues" evidence="3">
    <location>
        <begin position="851"/>
        <end position="884"/>
    </location>
</feature>
<dbReference type="GO" id="GO:0005886">
    <property type="term" value="C:plasma membrane"/>
    <property type="evidence" value="ECO:0007669"/>
    <property type="project" value="TreeGrafter"/>
</dbReference>
<dbReference type="GO" id="GO:0032153">
    <property type="term" value="C:cell division site"/>
    <property type="evidence" value="ECO:0007669"/>
    <property type="project" value="TreeGrafter"/>
</dbReference>
<feature type="compositionally biased region" description="Polar residues" evidence="3">
    <location>
        <begin position="709"/>
        <end position="718"/>
    </location>
</feature>
<feature type="region of interest" description="Disordered" evidence="3">
    <location>
        <begin position="536"/>
        <end position="736"/>
    </location>
</feature>
<dbReference type="GO" id="GO:0030139">
    <property type="term" value="C:endocytic vesicle"/>
    <property type="evidence" value="ECO:0007669"/>
    <property type="project" value="TreeGrafter"/>
</dbReference>
<sequence>MCFAGSRNTSLLRSWPCPAAAYKAGQPDWGKPSDFHPPRTTMAIEGDGELLVYANAFKSLHPRQAHNTLLNRLRQARNMNEELLEQLRERITIEEHYSRTLTKLSRKTQPANNPSPESGRFRYDQEQQQADGPEQDSHQLVRKILQQELLRSIDAHTAYQTQLQTQVEGPLRKSFEDHQTQLRTTDEQLARLVKTYEEAEQKLNRSNLRLNASNSNSRKIQALQSRQTEDQQIFNQAKQLWTEQSTQAFKTYQAVDQQRLLELFETLTKFETIQSDYHRQQMEISEKSTMSLLAFDLKEDIHRFALINGNNSIIHDPPNNPTPAPGHSRHPTAETHSRQPTIELHSRQPTLELHSRQPTLELHSRQPTLELHSRQPTLELHSRQPSPGRASEANDTDQEQLRQSARSPSLRPSAFTTPTVPPAASSSSSSSAQPTYDPNHPEIPKLNAPNISVPIRSTPTSPALNAQNGLPPRTLYVQRRPSSESLSVANRSRPSGDLARSQRSNMRTTPTSKPAASGPSIAEKLFSRTRLTNMLSRNTSNNNSANGGTPASLKQPQARRMSQTNLPASRLNESTSSPTPTDRSRQRRSSSMMGRDTSTGPISPPTTTTPPETAAALQKPGWSSSRLGHFLPGSGPLLKKKFSQSSRHWTAKDQPASAKASAKTSAPRVDSEGFSIPPVHRDRPPWETDTDTEVLSLDRTEGSSHHHPNNSSRTNVQEQPDVPDRAGNTTPGAAGKHQFAIKPSASQDFTQPLDEAARLAAIQRVQNTLASSSTGPIPGLVGGTRRSNAALRGRRADGRGVTMYDASPVPAVPAATSLVRRGTVSERPDPATTEPLEILPTSPASFERSGSDQTGHTPRTAPTSFSHLYSSPETLSSSLGNPPSATFPHPQLNNQSPGSRSNSLSSAVSLAGPSSSKNPFLSMSLSSVLSPAGSARQLEDTPGVVVTSGPALSDGTLLSVSEKLNVLMHQGVVTKLLIIGQVCIPASALRGVLSPESTKDGFSFRIAGLDRLEKVVYPRDLVGPTTQEPAVDGAAAGTTGEYRLDLARLQALFPSDSSQTVSEDVCLLKYRVFLDHASPSLVRDLAPQHVPLIVVPRWRCLPDKTELVITYRPSPAFRTLHHAAHVRLCHTKIETTVFAGDHPVRKPVASVQSLPHAQFDPKNNHVAWSIPQPPTDDTEELTMDGGVGTQDRERLGVVGLDKVDGKLICRFIHPSPSPPPPLPPPLLLMMMKKERRGRRPRPPPRRPRRKKRRRNRRTTMARARSRRAVDPSASPATCLTSRSPAPPSPSAALIFRTSRCRRLDATRGSASAASARLFWPADPARSLVLFIPALTRSFLIVISRS</sequence>
<dbReference type="Pfam" id="PF10291">
    <property type="entry name" value="muHD"/>
    <property type="match status" value="1"/>
</dbReference>
<evidence type="ECO:0000313" key="7">
    <source>
        <dbReference type="Proteomes" id="UP000005240"/>
    </source>
</evidence>
<feature type="compositionally biased region" description="Basic residues" evidence="3">
    <location>
        <begin position="1233"/>
        <end position="1266"/>
    </location>
</feature>
<dbReference type="Pfam" id="PF00611">
    <property type="entry name" value="FCH"/>
    <property type="match status" value="1"/>
</dbReference>
<dbReference type="InterPro" id="IPR018808">
    <property type="entry name" value="Muniscin_C"/>
</dbReference>
<feature type="region of interest" description="Disordered" evidence="3">
    <location>
        <begin position="769"/>
        <end position="916"/>
    </location>
</feature>
<dbReference type="Proteomes" id="UP000005240">
    <property type="component" value="Unassembled WGS sequence"/>
</dbReference>
<feature type="compositionally biased region" description="Polar residues" evidence="3">
    <location>
        <begin position="483"/>
        <end position="493"/>
    </location>
</feature>
<feature type="compositionally biased region" description="Low complexity" evidence="3">
    <location>
        <begin position="412"/>
        <end position="435"/>
    </location>
</feature>
<dbReference type="EnsemblFungi" id="PTTG_04375-t43_1">
    <property type="protein sequence ID" value="PTTG_04375-t43_1-p1"/>
    <property type="gene ID" value="PTTG_04375"/>
</dbReference>
<feature type="compositionally biased region" description="Polar residues" evidence="3">
    <location>
        <begin position="552"/>
        <end position="573"/>
    </location>
</feature>
<feature type="domain" description="MHD" evidence="4">
    <location>
        <begin position="953"/>
        <end position="1256"/>
    </location>
</feature>
<protein>
    <submittedName>
        <fullName evidence="6">MHD domain-containing protein</fullName>
    </submittedName>
</protein>
<accession>A0A180GS52</accession>
<feature type="compositionally biased region" description="Polar residues" evidence="3">
    <location>
        <begin position="455"/>
        <end position="468"/>
    </location>
</feature>
<feature type="compositionally biased region" description="Low complexity" evidence="3">
    <location>
        <begin position="899"/>
        <end position="916"/>
    </location>
</feature>
<keyword evidence="2" id="KW-0175">Coiled coil</keyword>
<feature type="compositionally biased region" description="Polar residues" evidence="3">
    <location>
        <begin position="501"/>
        <end position="514"/>
    </location>
</feature>
<reference evidence="5" key="1">
    <citation type="submission" date="2009-11" db="EMBL/GenBank/DDBJ databases">
        <authorList>
            <consortium name="The Broad Institute Genome Sequencing Platform"/>
            <person name="Ward D."/>
            <person name="Feldgarden M."/>
            <person name="Earl A."/>
            <person name="Young S.K."/>
            <person name="Zeng Q."/>
            <person name="Koehrsen M."/>
            <person name="Alvarado L."/>
            <person name="Berlin A."/>
            <person name="Bochicchio J."/>
            <person name="Borenstein D."/>
            <person name="Chapman S.B."/>
            <person name="Chen Z."/>
            <person name="Engels R."/>
            <person name="Freedman E."/>
            <person name="Gellesch M."/>
            <person name="Goldberg J."/>
            <person name="Griggs A."/>
            <person name="Gujja S."/>
            <person name="Heilman E."/>
            <person name="Heiman D."/>
            <person name="Hepburn T."/>
            <person name="Howarth C."/>
            <person name="Jen D."/>
            <person name="Larson L."/>
            <person name="Lewis B."/>
            <person name="Mehta T."/>
            <person name="Park D."/>
            <person name="Pearson M."/>
            <person name="Roberts A."/>
            <person name="Saif S."/>
            <person name="Shea T."/>
            <person name="Shenoy N."/>
            <person name="Sisk P."/>
            <person name="Stolte C."/>
            <person name="Sykes S."/>
            <person name="Thomson T."/>
            <person name="Walk T."/>
            <person name="White J."/>
            <person name="Yandava C."/>
            <person name="Izard J."/>
            <person name="Baranova O.V."/>
            <person name="Blanton J.M."/>
            <person name="Tanner A.C."/>
            <person name="Dewhirst F.E."/>
            <person name="Haas B."/>
            <person name="Nusbaum C."/>
            <person name="Birren B."/>
        </authorList>
    </citation>
    <scope>NUCLEOTIDE SEQUENCE [LARGE SCALE GENOMIC DNA]</scope>
    <source>
        <strain evidence="5">1-1 BBBD Race 1</strain>
    </source>
</reference>
<dbReference type="GO" id="GO:0006897">
    <property type="term" value="P:endocytosis"/>
    <property type="evidence" value="ECO:0007669"/>
    <property type="project" value="UniProtKB-KW"/>
</dbReference>
<evidence type="ECO:0000256" key="2">
    <source>
        <dbReference type="SAM" id="Coils"/>
    </source>
</evidence>
<keyword evidence="7" id="KW-1185">Reference proteome</keyword>
<feature type="region of interest" description="Disordered" evidence="3">
    <location>
        <begin position="1232"/>
        <end position="1291"/>
    </location>
</feature>
<dbReference type="VEuPathDB" id="FungiDB:PTTG_04375"/>
<dbReference type="Gene3D" id="1.20.1270.60">
    <property type="entry name" value="Arfaptin homology (AH) domain/BAR domain"/>
    <property type="match status" value="1"/>
</dbReference>
<evidence type="ECO:0000259" key="4">
    <source>
        <dbReference type="PROSITE" id="PS51072"/>
    </source>
</evidence>
<dbReference type="EMBL" id="ADAS02000031">
    <property type="protein sequence ID" value="OAV95209.1"/>
    <property type="molecule type" value="Genomic_DNA"/>
</dbReference>
<evidence type="ECO:0000256" key="1">
    <source>
        <dbReference type="ARBA" id="ARBA00022583"/>
    </source>
</evidence>
<dbReference type="PROSITE" id="PS51072">
    <property type="entry name" value="MHD"/>
    <property type="match status" value="1"/>
</dbReference>
<reference evidence="6 7" key="3">
    <citation type="journal article" date="2017" name="G3 (Bethesda)">
        <title>Comparative analysis highlights variable genome content of wheat rusts and divergence of the mating loci.</title>
        <authorList>
            <person name="Cuomo C.A."/>
            <person name="Bakkeren G."/>
            <person name="Khalil H.B."/>
            <person name="Panwar V."/>
            <person name="Joly D."/>
            <person name="Linning R."/>
            <person name="Sakthikumar S."/>
            <person name="Song X."/>
            <person name="Adiconis X."/>
            <person name="Fan L."/>
            <person name="Goldberg J.M."/>
            <person name="Levin J.Z."/>
            <person name="Young S."/>
            <person name="Zeng Q."/>
            <person name="Anikster Y."/>
            <person name="Bruce M."/>
            <person name="Wang M."/>
            <person name="Yin C."/>
            <person name="McCallum B."/>
            <person name="Szabo L.J."/>
            <person name="Hulbert S."/>
            <person name="Chen X."/>
            <person name="Fellers J.P."/>
        </authorList>
    </citation>
    <scope>NUCLEOTIDE SEQUENCE</scope>
    <source>
        <strain evidence="6">isolate 1-1 / race 1 (BBBD)</strain>
        <strain evidence="7">Isolate 1-1 / race 1 (BBBD)</strain>
    </source>
</reference>
<dbReference type="SUPFAM" id="SSF103657">
    <property type="entry name" value="BAR/IMD domain-like"/>
    <property type="match status" value="1"/>
</dbReference>
<evidence type="ECO:0000256" key="3">
    <source>
        <dbReference type="SAM" id="MobiDB-lite"/>
    </source>
</evidence>
<dbReference type="PANTHER" id="PTHR23065:SF54">
    <property type="entry name" value="SUPPRESSOR OF YEAST PROFILIN DELETION"/>
    <property type="match status" value="1"/>
</dbReference>
<proteinExistence type="predicted"/>
<name>A0A180GS52_PUCT1</name>
<gene>
    <name evidence="5" type="ORF">PTTG_04375</name>
</gene>
<reference evidence="6" key="4">
    <citation type="submission" date="2025-05" db="UniProtKB">
        <authorList>
            <consortium name="EnsemblFungi"/>
        </authorList>
    </citation>
    <scope>IDENTIFICATION</scope>
    <source>
        <strain evidence="6">isolate 1-1 / race 1 (BBBD)</strain>
    </source>
</reference>
<dbReference type="SMART" id="SM00055">
    <property type="entry name" value="FCH"/>
    <property type="match status" value="1"/>
</dbReference>
<dbReference type="InterPro" id="IPR027267">
    <property type="entry name" value="AH/BAR_dom_sf"/>
</dbReference>
<feature type="compositionally biased region" description="Low complexity" evidence="3">
    <location>
        <begin position="656"/>
        <end position="666"/>
    </location>
</feature>
<organism evidence="5">
    <name type="scientific">Puccinia triticina (isolate 1-1 / race 1 (BBBD))</name>
    <name type="common">Brown leaf rust fungus</name>
    <dbReference type="NCBI Taxonomy" id="630390"/>
    <lineage>
        <taxon>Eukaryota</taxon>
        <taxon>Fungi</taxon>
        <taxon>Dikarya</taxon>
        <taxon>Basidiomycota</taxon>
        <taxon>Pucciniomycotina</taxon>
        <taxon>Pucciniomycetes</taxon>
        <taxon>Pucciniales</taxon>
        <taxon>Pucciniaceae</taxon>
        <taxon>Puccinia</taxon>
    </lineage>
</organism>
<evidence type="ECO:0000313" key="5">
    <source>
        <dbReference type="EMBL" id="OAV95209.1"/>
    </source>
</evidence>
<feature type="compositionally biased region" description="Low complexity" evidence="3">
    <location>
        <begin position="538"/>
        <end position="551"/>
    </location>
</feature>
<evidence type="ECO:0000313" key="6">
    <source>
        <dbReference type="EnsemblFungi" id="PTTG_04375-t43_1-p1"/>
    </source>
</evidence>
<dbReference type="PANTHER" id="PTHR23065">
    <property type="entry name" value="PROLINE-SERINE-THREONINE PHOSPHATASE INTERACTING PROTEIN 1"/>
    <property type="match status" value="1"/>
</dbReference>
<dbReference type="OrthoDB" id="1875751at2759"/>
<dbReference type="GO" id="GO:0032185">
    <property type="term" value="P:septin cytoskeleton organization"/>
    <property type="evidence" value="ECO:0007669"/>
    <property type="project" value="TreeGrafter"/>
</dbReference>
<reference evidence="5" key="2">
    <citation type="submission" date="2016-05" db="EMBL/GenBank/DDBJ databases">
        <title>Comparative analysis highlights variable genome content of wheat rusts and divergence of the mating loci.</title>
        <authorList>
            <person name="Cuomo C.A."/>
            <person name="Bakkeren G."/>
            <person name="Szabo L."/>
            <person name="Khalil H."/>
            <person name="Joly D."/>
            <person name="Goldberg J."/>
            <person name="Young S."/>
            <person name="Zeng Q."/>
            <person name="Fellers J."/>
        </authorList>
    </citation>
    <scope>NUCLEOTIDE SEQUENCE [LARGE SCALE GENOMIC DNA]</scope>
    <source>
        <strain evidence="5">1-1 BBBD Race 1</strain>
    </source>
</reference>
<feature type="compositionally biased region" description="Polar residues" evidence="3">
    <location>
        <begin position="102"/>
        <end position="116"/>
    </location>
</feature>
<dbReference type="STRING" id="630390.A0A180GS52"/>
<feature type="region of interest" description="Disordered" evidence="3">
    <location>
        <begin position="312"/>
        <end position="522"/>
    </location>
</feature>
<dbReference type="InterPro" id="IPR028565">
    <property type="entry name" value="MHD"/>
</dbReference>